<protein>
    <recommendedName>
        <fullName evidence="1">Ig-like domain-containing protein</fullName>
    </recommendedName>
</protein>
<organism evidence="2">
    <name type="scientific">Arundo donax</name>
    <name type="common">Giant reed</name>
    <name type="synonym">Donax arundinaceus</name>
    <dbReference type="NCBI Taxonomy" id="35708"/>
    <lineage>
        <taxon>Eukaryota</taxon>
        <taxon>Viridiplantae</taxon>
        <taxon>Streptophyta</taxon>
        <taxon>Embryophyta</taxon>
        <taxon>Tracheophyta</taxon>
        <taxon>Spermatophyta</taxon>
        <taxon>Magnoliopsida</taxon>
        <taxon>Liliopsida</taxon>
        <taxon>Poales</taxon>
        <taxon>Poaceae</taxon>
        <taxon>PACMAD clade</taxon>
        <taxon>Arundinoideae</taxon>
        <taxon>Arundineae</taxon>
        <taxon>Arundo</taxon>
    </lineage>
</organism>
<reference evidence="2" key="2">
    <citation type="journal article" date="2015" name="Data Brief">
        <title>Shoot transcriptome of the giant reed, Arundo donax.</title>
        <authorList>
            <person name="Barrero R.A."/>
            <person name="Guerrero F.D."/>
            <person name="Moolhuijzen P."/>
            <person name="Goolsby J.A."/>
            <person name="Tidwell J."/>
            <person name="Bellgard S.E."/>
            <person name="Bellgard M.I."/>
        </authorList>
    </citation>
    <scope>NUCLEOTIDE SEQUENCE</scope>
    <source>
        <tissue evidence="2">Shoot tissue taken approximately 20 cm above the soil surface</tissue>
    </source>
</reference>
<evidence type="ECO:0000313" key="2">
    <source>
        <dbReference type="EMBL" id="JAE01562.1"/>
    </source>
</evidence>
<feature type="domain" description="Ig-like" evidence="1">
    <location>
        <begin position="1"/>
        <end position="69"/>
    </location>
</feature>
<evidence type="ECO:0000259" key="1">
    <source>
        <dbReference type="PROSITE" id="PS50835"/>
    </source>
</evidence>
<dbReference type="EMBL" id="GBRH01196334">
    <property type="protein sequence ID" value="JAE01562.1"/>
    <property type="molecule type" value="Transcribed_RNA"/>
</dbReference>
<sequence length="69" mass="7809">MTMAQITLACSRRGLLKLSGTSRSPQISICWFRFGHQLRMETAMCLQLQDSLLYLTTRASGYFSTGLYP</sequence>
<accession>A0A0A9EN92</accession>
<reference evidence="2" key="1">
    <citation type="submission" date="2014-09" db="EMBL/GenBank/DDBJ databases">
        <authorList>
            <person name="Magalhaes I.L.F."/>
            <person name="Oliveira U."/>
            <person name="Santos F.R."/>
            <person name="Vidigal T.H.D.A."/>
            <person name="Brescovit A.D."/>
            <person name="Santos A.J."/>
        </authorList>
    </citation>
    <scope>NUCLEOTIDE SEQUENCE</scope>
    <source>
        <tissue evidence="2">Shoot tissue taken approximately 20 cm above the soil surface</tissue>
    </source>
</reference>
<proteinExistence type="predicted"/>
<name>A0A0A9EN92_ARUDO</name>
<dbReference type="PROSITE" id="PS50835">
    <property type="entry name" value="IG_LIKE"/>
    <property type="match status" value="1"/>
</dbReference>
<dbReference type="InterPro" id="IPR007110">
    <property type="entry name" value="Ig-like_dom"/>
</dbReference>
<dbReference type="AlphaFoldDB" id="A0A0A9EN92"/>